<keyword evidence="4 9" id="KW-0067">ATP-binding</keyword>
<dbReference type="InterPro" id="IPR017871">
    <property type="entry name" value="ABC_transporter-like_CS"/>
</dbReference>
<gene>
    <name evidence="9" type="ORF">C6571_09610</name>
</gene>
<evidence type="ECO:0000256" key="1">
    <source>
        <dbReference type="ARBA" id="ARBA00022448"/>
    </source>
</evidence>
<dbReference type="GO" id="GO:0005524">
    <property type="term" value="F:ATP binding"/>
    <property type="evidence" value="ECO:0007669"/>
    <property type="project" value="UniProtKB-KW"/>
</dbReference>
<keyword evidence="10" id="KW-1185">Reference proteome</keyword>
<dbReference type="GO" id="GO:0005886">
    <property type="term" value="C:plasma membrane"/>
    <property type="evidence" value="ECO:0007669"/>
    <property type="project" value="TreeGrafter"/>
</dbReference>
<evidence type="ECO:0000256" key="5">
    <source>
        <dbReference type="ARBA" id="ARBA00022989"/>
    </source>
</evidence>
<feature type="domain" description="ABC transporter" evidence="8">
    <location>
        <begin position="11"/>
        <end position="252"/>
    </location>
</feature>
<accession>A0A2S0N056</accession>
<organism evidence="9 10">
    <name type="scientific">Simplicispira suum</name>
    <dbReference type="NCBI Taxonomy" id="2109915"/>
    <lineage>
        <taxon>Bacteria</taxon>
        <taxon>Pseudomonadati</taxon>
        <taxon>Pseudomonadota</taxon>
        <taxon>Betaproteobacteria</taxon>
        <taxon>Burkholderiales</taxon>
        <taxon>Comamonadaceae</taxon>
        <taxon>Simplicispira</taxon>
    </lineage>
</organism>
<evidence type="ECO:0000313" key="9">
    <source>
        <dbReference type="EMBL" id="AVO41515.1"/>
    </source>
</evidence>
<dbReference type="PROSITE" id="PS50893">
    <property type="entry name" value="ABC_TRANSPORTER_2"/>
    <property type="match status" value="1"/>
</dbReference>
<dbReference type="GO" id="GO:0098796">
    <property type="term" value="C:membrane protein complex"/>
    <property type="evidence" value="ECO:0007669"/>
    <property type="project" value="UniProtKB-ARBA"/>
</dbReference>
<dbReference type="InterPro" id="IPR003439">
    <property type="entry name" value="ABC_transporter-like_ATP-bd"/>
</dbReference>
<dbReference type="AlphaFoldDB" id="A0A2S0N056"/>
<keyword evidence="5" id="KW-0812">Transmembrane</keyword>
<evidence type="ECO:0000256" key="4">
    <source>
        <dbReference type="ARBA" id="ARBA00022840"/>
    </source>
</evidence>
<evidence type="ECO:0000313" key="10">
    <source>
        <dbReference type="Proteomes" id="UP000239326"/>
    </source>
</evidence>
<dbReference type="GO" id="GO:0016887">
    <property type="term" value="F:ATP hydrolysis activity"/>
    <property type="evidence" value="ECO:0007669"/>
    <property type="project" value="InterPro"/>
</dbReference>
<keyword evidence="5" id="KW-0472">Membrane</keyword>
<dbReference type="RefSeq" id="WP_106446492.1">
    <property type="nucleotide sequence ID" value="NZ_CP027669.1"/>
</dbReference>
<proteinExistence type="inferred from homology"/>
<dbReference type="PANTHER" id="PTHR24220:SF689">
    <property type="entry name" value="LIPOPROTEIN-RELEASING SYSTEM ATP-BINDING PROTEIN LOLD"/>
    <property type="match status" value="1"/>
</dbReference>
<dbReference type="OrthoDB" id="9802264at2"/>
<keyword evidence="2" id="KW-1003">Cell membrane</keyword>
<dbReference type="PANTHER" id="PTHR24220">
    <property type="entry name" value="IMPORT ATP-BINDING PROTEIN"/>
    <property type="match status" value="1"/>
</dbReference>
<keyword evidence="5" id="KW-1133">Transmembrane helix</keyword>
<dbReference type="InterPro" id="IPR027417">
    <property type="entry name" value="P-loop_NTPase"/>
</dbReference>
<sequence>MAAPPAREALIALTDIKKSYNVGRPSEAEILHGLDLRVEVGEFIALMGPSGSGKSTLLNLLGLLERATAGKYRLQGEAVQDLDDAALTMRRRHILGFVFQFHHLLPAFSALENVTLPALMDEGRVSSVQRERARSLLDAVGLASAMDKRPGELSGGMQQRVAIARALVLNPPLVLADEPTGNLDTASSAEVFALLRRIHVERGTSFIVVTHDPRLAARCDRLVELVDGQIARDEAIADGAEPVPSVLPVSRP</sequence>
<reference evidence="9 10" key="1">
    <citation type="submission" date="2018-03" db="EMBL/GenBank/DDBJ databases">
        <title>Genome sequencing of Simplicispira sp.</title>
        <authorList>
            <person name="Kim S.-J."/>
            <person name="Heo J."/>
            <person name="Kwon S.-W."/>
        </authorList>
    </citation>
    <scope>NUCLEOTIDE SEQUENCE [LARGE SCALE GENOMIC DNA]</scope>
    <source>
        <strain evidence="9 10">SC1-8</strain>
    </source>
</reference>
<dbReference type="GO" id="GO:0046677">
    <property type="term" value="P:response to antibiotic"/>
    <property type="evidence" value="ECO:0007669"/>
    <property type="project" value="UniProtKB-KW"/>
</dbReference>
<dbReference type="GO" id="GO:0089705">
    <property type="term" value="P:protein localization to outer membrane"/>
    <property type="evidence" value="ECO:0007669"/>
    <property type="project" value="TreeGrafter"/>
</dbReference>
<dbReference type="InterPro" id="IPR003593">
    <property type="entry name" value="AAA+_ATPase"/>
</dbReference>
<protein>
    <submittedName>
        <fullName evidence="9">ABC transporter ATP-binding protein</fullName>
    </submittedName>
</protein>
<dbReference type="InterPro" id="IPR017911">
    <property type="entry name" value="MacB-like_ATP-bd"/>
</dbReference>
<keyword evidence="3" id="KW-0547">Nucleotide-binding</keyword>
<dbReference type="GO" id="GO:0022857">
    <property type="term" value="F:transmembrane transporter activity"/>
    <property type="evidence" value="ECO:0007669"/>
    <property type="project" value="TreeGrafter"/>
</dbReference>
<dbReference type="Proteomes" id="UP000239326">
    <property type="component" value="Chromosome"/>
</dbReference>
<name>A0A2S0N056_9BURK</name>
<comment type="similarity">
    <text evidence="7">Belongs to the ABC transporter superfamily. Macrolide exporter (TC 3.A.1.122) family.</text>
</comment>
<evidence type="ECO:0000256" key="3">
    <source>
        <dbReference type="ARBA" id="ARBA00022741"/>
    </source>
</evidence>
<dbReference type="KEGG" id="simp:C6571_09610"/>
<dbReference type="SUPFAM" id="SSF52540">
    <property type="entry name" value="P-loop containing nucleoside triphosphate hydrolases"/>
    <property type="match status" value="1"/>
</dbReference>
<dbReference type="FunFam" id="3.40.50.300:FF:000032">
    <property type="entry name" value="Export ABC transporter ATP-binding protein"/>
    <property type="match status" value="1"/>
</dbReference>
<dbReference type="EMBL" id="CP027669">
    <property type="protein sequence ID" value="AVO41515.1"/>
    <property type="molecule type" value="Genomic_DNA"/>
</dbReference>
<dbReference type="CDD" id="cd03255">
    <property type="entry name" value="ABC_MJ0796_LolCDE_FtsE"/>
    <property type="match status" value="1"/>
</dbReference>
<dbReference type="PROSITE" id="PS00211">
    <property type="entry name" value="ABC_TRANSPORTER_1"/>
    <property type="match status" value="1"/>
</dbReference>
<evidence type="ECO:0000256" key="6">
    <source>
        <dbReference type="ARBA" id="ARBA00023251"/>
    </source>
</evidence>
<dbReference type="Gene3D" id="3.40.50.300">
    <property type="entry name" value="P-loop containing nucleotide triphosphate hydrolases"/>
    <property type="match status" value="1"/>
</dbReference>
<evidence type="ECO:0000259" key="8">
    <source>
        <dbReference type="PROSITE" id="PS50893"/>
    </source>
</evidence>
<keyword evidence="6" id="KW-0046">Antibiotic resistance</keyword>
<dbReference type="InterPro" id="IPR015854">
    <property type="entry name" value="ABC_transpr_LolD-like"/>
</dbReference>
<dbReference type="GO" id="GO:0044874">
    <property type="term" value="P:lipoprotein localization to outer membrane"/>
    <property type="evidence" value="ECO:0007669"/>
    <property type="project" value="TreeGrafter"/>
</dbReference>
<evidence type="ECO:0000256" key="7">
    <source>
        <dbReference type="ARBA" id="ARBA00038388"/>
    </source>
</evidence>
<keyword evidence="1" id="KW-0813">Transport</keyword>
<evidence type="ECO:0000256" key="2">
    <source>
        <dbReference type="ARBA" id="ARBA00022475"/>
    </source>
</evidence>
<dbReference type="SMART" id="SM00382">
    <property type="entry name" value="AAA"/>
    <property type="match status" value="1"/>
</dbReference>
<dbReference type="Pfam" id="PF00005">
    <property type="entry name" value="ABC_tran"/>
    <property type="match status" value="1"/>
</dbReference>